<evidence type="ECO:0000256" key="1">
    <source>
        <dbReference type="ARBA" id="ARBA00005417"/>
    </source>
</evidence>
<dbReference type="InterPro" id="IPR050763">
    <property type="entry name" value="ABC_transporter_ATP-binding"/>
</dbReference>
<protein>
    <submittedName>
        <fullName evidence="6">ABC transporter ATP-binding protein</fullName>
    </submittedName>
</protein>
<sequence>MDNYIVCSNITKRFNKKNDNYALNNVNISINKGEFVVLGGENGSGKSTLMKIMIGLLIPDEGSVVVNGVDVIKNWKKLSHQIGVVLNNERCLYWKLTARENLEVFGNIYGVKTKNLKERITYLLEKVNLIDVQDNLVETYSTGMKRKLMLCKALIHNPDILFADELLNGLDPESCVEFINILTELNENGKTIVVISHILHTFPESCKLILMKQGSIILQDSISKLNIEKIIRLRCTLNNKDIEKVVNGKNFNDTITELINQGGVNIRVESDNIYDITRRLLS</sequence>
<evidence type="ECO:0000259" key="5">
    <source>
        <dbReference type="PROSITE" id="PS50893"/>
    </source>
</evidence>
<comment type="caution">
    <text evidence="6">The sequence shown here is derived from an EMBL/GenBank/DDBJ whole genome shotgun (WGS) entry which is preliminary data.</text>
</comment>
<organism evidence="6 7">
    <name type="scientific">Clostridium faecium</name>
    <dbReference type="NCBI Taxonomy" id="2762223"/>
    <lineage>
        <taxon>Bacteria</taxon>
        <taxon>Bacillati</taxon>
        <taxon>Bacillota</taxon>
        <taxon>Clostridia</taxon>
        <taxon>Eubacteriales</taxon>
        <taxon>Clostridiaceae</taxon>
        <taxon>Clostridium</taxon>
    </lineage>
</organism>
<dbReference type="Pfam" id="PF00005">
    <property type="entry name" value="ABC_tran"/>
    <property type="match status" value="1"/>
</dbReference>
<feature type="domain" description="ABC transporter" evidence="5">
    <location>
        <begin position="5"/>
        <end position="238"/>
    </location>
</feature>
<dbReference type="Gene3D" id="3.40.50.300">
    <property type="entry name" value="P-loop containing nucleotide triphosphate hydrolases"/>
    <property type="match status" value="1"/>
</dbReference>
<keyword evidence="2" id="KW-0813">Transport</keyword>
<dbReference type="PANTHER" id="PTHR42711:SF5">
    <property type="entry name" value="ABC TRANSPORTER ATP-BINDING PROTEIN NATA"/>
    <property type="match status" value="1"/>
</dbReference>
<accession>A0ABR8YUG4</accession>
<dbReference type="Proteomes" id="UP000627166">
    <property type="component" value="Unassembled WGS sequence"/>
</dbReference>
<dbReference type="InterPro" id="IPR027417">
    <property type="entry name" value="P-loop_NTPase"/>
</dbReference>
<keyword evidence="4 6" id="KW-0067">ATP-binding</keyword>
<gene>
    <name evidence="6" type="ORF">H9637_12715</name>
</gene>
<proteinExistence type="inferred from homology"/>
<evidence type="ECO:0000256" key="3">
    <source>
        <dbReference type="ARBA" id="ARBA00022741"/>
    </source>
</evidence>
<dbReference type="PANTHER" id="PTHR42711">
    <property type="entry name" value="ABC TRANSPORTER ATP-BINDING PROTEIN"/>
    <property type="match status" value="1"/>
</dbReference>
<dbReference type="CDD" id="cd03230">
    <property type="entry name" value="ABC_DR_subfamily_A"/>
    <property type="match status" value="1"/>
</dbReference>
<comment type="similarity">
    <text evidence="1">Belongs to the ABC transporter superfamily.</text>
</comment>
<dbReference type="RefSeq" id="WP_191740853.1">
    <property type="nucleotide sequence ID" value="NZ_JACSQB010000101.1"/>
</dbReference>
<dbReference type="GO" id="GO:0005524">
    <property type="term" value="F:ATP binding"/>
    <property type="evidence" value="ECO:0007669"/>
    <property type="project" value="UniProtKB-KW"/>
</dbReference>
<keyword evidence="3" id="KW-0547">Nucleotide-binding</keyword>
<reference evidence="6 7" key="1">
    <citation type="submission" date="2020-08" db="EMBL/GenBank/DDBJ databases">
        <title>A Genomic Blueprint of the Chicken Gut Microbiome.</title>
        <authorList>
            <person name="Gilroy R."/>
            <person name="Ravi A."/>
            <person name="Getino M."/>
            <person name="Pursley I."/>
            <person name="Horton D.L."/>
            <person name="Alikhan N.-F."/>
            <person name="Baker D."/>
            <person name="Gharbi K."/>
            <person name="Hall N."/>
            <person name="Watson M."/>
            <person name="Adriaenssens E.M."/>
            <person name="Foster-Nyarko E."/>
            <person name="Jarju S."/>
            <person name="Secka A."/>
            <person name="Antonio M."/>
            <person name="Oren A."/>
            <person name="Chaudhuri R."/>
            <person name="La Ragione R.M."/>
            <person name="Hildebrand F."/>
            <person name="Pallen M.J."/>
        </authorList>
    </citation>
    <scope>NUCLEOTIDE SEQUENCE [LARGE SCALE GENOMIC DNA]</scope>
    <source>
        <strain evidence="6 7">N37</strain>
    </source>
</reference>
<evidence type="ECO:0000256" key="4">
    <source>
        <dbReference type="ARBA" id="ARBA00022840"/>
    </source>
</evidence>
<name>A0ABR8YUG4_9CLOT</name>
<dbReference type="InterPro" id="IPR003439">
    <property type="entry name" value="ABC_transporter-like_ATP-bd"/>
</dbReference>
<evidence type="ECO:0000256" key="2">
    <source>
        <dbReference type="ARBA" id="ARBA00022448"/>
    </source>
</evidence>
<dbReference type="SMART" id="SM00382">
    <property type="entry name" value="AAA"/>
    <property type="match status" value="1"/>
</dbReference>
<dbReference type="EMBL" id="JACSQB010000101">
    <property type="protein sequence ID" value="MBD8047894.1"/>
    <property type="molecule type" value="Genomic_DNA"/>
</dbReference>
<evidence type="ECO:0000313" key="7">
    <source>
        <dbReference type="Proteomes" id="UP000627166"/>
    </source>
</evidence>
<dbReference type="InterPro" id="IPR003593">
    <property type="entry name" value="AAA+_ATPase"/>
</dbReference>
<dbReference type="SUPFAM" id="SSF52540">
    <property type="entry name" value="P-loop containing nucleoside triphosphate hydrolases"/>
    <property type="match status" value="1"/>
</dbReference>
<keyword evidence="7" id="KW-1185">Reference proteome</keyword>
<dbReference type="PROSITE" id="PS50893">
    <property type="entry name" value="ABC_TRANSPORTER_2"/>
    <property type="match status" value="1"/>
</dbReference>
<evidence type="ECO:0000313" key="6">
    <source>
        <dbReference type="EMBL" id="MBD8047894.1"/>
    </source>
</evidence>